<dbReference type="AlphaFoldDB" id="A0A553P2K3"/>
<gene>
    <name evidence="1" type="ORF">TCAL_17417</name>
</gene>
<sequence>MSMKPPPSTNTVMPWLMTTPVPTLPKTRIVTTMPPTVSTVWPFPMVAPKL</sequence>
<keyword evidence="2" id="KW-1185">Reference proteome</keyword>
<proteinExistence type="predicted"/>
<organism evidence="1 2">
    <name type="scientific">Tigriopus californicus</name>
    <name type="common">Marine copepod</name>
    <dbReference type="NCBI Taxonomy" id="6832"/>
    <lineage>
        <taxon>Eukaryota</taxon>
        <taxon>Metazoa</taxon>
        <taxon>Ecdysozoa</taxon>
        <taxon>Arthropoda</taxon>
        <taxon>Crustacea</taxon>
        <taxon>Multicrustacea</taxon>
        <taxon>Hexanauplia</taxon>
        <taxon>Copepoda</taxon>
        <taxon>Harpacticoida</taxon>
        <taxon>Harpacticidae</taxon>
        <taxon>Tigriopus</taxon>
    </lineage>
</organism>
<comment type="caution">
    <text evidence="1">The sequence shown here is derived from an EMBL/GenBank/DDBJ whole genome shotgun (WGS) entry which is preliminary data.</text>
</comment>
<evidence type="ECO:0000313" key="2">
    <source>
        <dbReference type="Proteomes" id="UP000318571"/>
    </source>
</evidence>
<name>A0A553P2K3_TIGCA</name>
<protein>
    <submittedName>
        <fullName evidence="1">Uncharacterized protein</fullName>
    </submittedName>
</protein>
<accession>A0A553P2K3</accession>
<dbReference type="EMBL" id="VCGU01000008">
    <property type="protein sequence ID" value="TRY71925.1"/>
    <property type="molecule type" value="Genomic_DNA"/>
</dbReference>
<reference evidence="1 2" key="1">
    <citation type="journal article" date="2018" name="Nat. Ecol. Evol.">
        <title>Genomic signatures of mitonuclear coevolution across populations of Tigriopus californicus.</title>
        <authorList>
            <person name="Barreto F.S."/>
            <person name="Watson E.T."/>
            <person name="Lima T.G."/>
            <person name="Willett C.S."/>
            <person name="Edmands S."/>
            <person name="Li W."/>
            <person name="Burton R.S."/>
        </authorList>
    </citation>
    <scope>NUCLEOTIDE SEQUENCE [LARGE SCALE GENOMIC DNA]</scope>
    <source>
        <strain evidence="1 2">San Diego</strain>
    </source>
</reference>
<evidence type="ECO:0000313" key="1">
    <source>
        <dbReference type="EMBL" id="TRY71925.1"/>
    </source>
</evidence>
<dbReference type="Proteomes" id="UP000318571">
    <property type="component" value="Chromosome 7"/>
</dbReference>